<dbReference type="CDD" id="cd00371">
    <property type="entry name" value="HMA"/>
    <property type="match status" value="1"/>
</dbReference>
<reference evidence="3 4" key="1">
    <citation type="journal article" date="2016" name="Nat. Commun.">
        <title>Thousands of microbial genomes shed light on interconnected biogeochemical processes in an aquifer system.</title>
        <authorList>
            <person name="Anantharaman K."/>
            <person name="Brown C.T."/>
            <person name="Hug L.A."/>
            <person name="Sharon I."/>
            <person name="Castelle C.J."/>
            <person name="Probst A.J."/>
            <person name="Thomas B.C."/>
            <person name="Singh A."/>
            <person name="Wilkins M.J."/>
            <person name="Karaoz U."/>
            <person name="Brodie E.L."/>
            <person name="Williams K.H."/>
            <person name="Hubbard S.S."/>
            <person name="Banfield J.F."/>
        </authorList>
    </citation>
    <scope>NUCLEOTIDE SEQUENCE [LARGE SCALE GENOMIC DNA]</scope>
</reference>
<dbReference type="InterPro" id="IPR017969">
    <property type="entry name" value="Heavy-metal-associated_CS"/>
</dbReference>
<keyword evidence="1" id="KW-0479">Metal-binding</keyword>
<evidence type="ECO:0000256" key="1">
    <source>
        <dbReference type="ARBA" id="ARBA00022723"/>
    </source>
</evidence>
<dbReference type="InterPro" id="IPR036163">
    <property type="entry name" value="HMA_dom_sf"/>
</dbReference>
<dbReference type="SUPFAM" id="SSF55008">
    <property type="entry name" value="HMA, heavy metal-associated domain"/>
    <property type="match status" value="1"/>
</dbReference>
<dbReference type="Gene3D" id="3.30.70.100">
    <property type="match status" value="1"/>
</dbReference>
<dbReference type="EMBL" id="MFST01000138">
    <property type="protein sequence ID" value="OGI42854.1"/>
    <property type="molecule type" value="Genomic_DNA"/>
</dbReference>
<evidence type="ECO:0000313" key="3">
    <source>
        <dbReference type="EMBL" id="OGI42854.1"/>
    </source>
</evidence>
<evidence type="ECO:0000313" key="4">
    <source>
        <dbReference type="Proteomes" id="UP000179344"/>
    </source>
</evidence>
<dbReference type="PROSITE" id="PS50846">
    <property type="entry name" value="HMA_2"/>
    <property type="match status" value="1"/>
</dbReference>
<feature type="domain" description="HMA" evidence="2">
    <location>
        <begin position="1"/>
        <end position="63"/>
    </location>
</feature>
<dbReference type="GO" id="GO:0046872">
    <property type="term" value="F:metal ion binding"/>
    <property type="evidence" value="ECO:0007669"/>
    <property type="project" value="UniProtKB-KW"/>
</dbReference>
<organism evidence="3 4">
    <name type="scientific">Candidatus Muproteobacteria bacterium RBG_16_65_31</name>
    <dbReference type="NCBI Taxonomy" id="1817759"/>
    <lineage>
        <taxon>Bacteria</taxon>
        <taxon>Pseudomonadati</taxon>
        <taxon>Pseudomonadota</taxon>
        <taxon>Candidatus Muproteobacteria</taxon>
    </lineage>
</organism>
<accession>A0A1F6TCL8</accession>
<dbReference type="InterPro" id="IPR006121">
    <property type="entry name" value="HMA_dom"/>
</dbReference>
<protein>
    <recommendedName>
        <fullName evidence="2">HMA domain-containing protein</fullName>
    </recommendedName>
</protein>
<comment type="caution">
    <text evidence="3">The sequence shown here is derived from an EMBL/GenBank/DDBJ whole genome shotgun (WGS) entry which is preliminary data.</text>
</comment>
<gene>
    <name evidence="3" type="ORF">A2V92_00055</name>
</gene>
<dbReference type="PROSITE" id="PS01047">
    <property type="entry name" value="HMA_1"/>
    <property type="match status" value="1"/>
</dbReference>
<dbReference type="AlphaFoldDB" id="A0A1F6TCL8"/>
<dbReference type="Proteomes" id="UP000179344">
    <property type="component" value="Unassembled WGS sequence"/>
</dbReference>
<dbReference type="Pfam" id="PF00403">
    <property type="entry name" value="HMA"/>
    <property type="match status" value="1"/>
</dbReference>
<evidence type="ECO:0000259" key="2">
    <source>
        <dbReference type="PROSITE" id="PS50846"/>
    </source>
</evidence>
<name>A0A1F6TCL8_9PROT</name>
<proteinExistence type="predicted"/>
<sequence length="63" mass="6753">MTEFQINDMTCSHCASTITKAVHSLDQAAKVEIDLAAKRVRVESPVGPLKLAEAIRLAGFTPA</sequence>